<protein>
    <submittedName>
        <fullName evidence="14">Alkane 1-monooxygenase</fullName>
    </submittedName>
</protein>
<evidence type="ECO:0000256" key="3">
    <source>
        <dbReference type="ARBA" id="ARBA00022475"/>
    </source>
</evidence>
<evidence type="ECO:0000313" key="14">
    <source>
        <dbReference type="EMBL" id="MEM0576731.1"/>
    </source>
</evidence>
<dbReference type="InterPro" id="IPR033885">
    <property type="entry name" value="AlkB/XylM"/>
</dbReference>
<dbReference type="CDD" id="cd03512">
    <property type="entry name" value="Alkane-hydroxylase"/>
    <property type="match status" value="1"/>
</dbReference>
<keyword evidence="3" id="KW-1003">Cell membrane</keyword>
<dbReference type="Proteomes" id="UP001468798">
    <property type="component" value="Unassembled WGS sequence"/>
</dbReference>
<keyword evidence="8" id="KW-0560">Oxidoreductase</keyword>
<dbReference type="RefSeq" id="WP_342691720.1">
    <property type="nucleotide sequence ID" value="NZ_JBCGDP010000008.1"/>
</dbReference>
<keyword evidence="5 12" id="KW-0812">Transmembrane</keyword>
<dbReference type="Pfam" id="PF00487">
    <property type="entry name" value="FA_desaturase"/>
    <property type="match status" value="1"/>
</dbReference>
<evidence type="ECO:0000256" key="4">
    <source>
        <dbReference type="ARBA" id="ARBA00022519"/>
    </source>
</evidence>
<keyword evidence="6" id="KW-0479">Metal-binding</keyword>
<feature type="transmembrane region" description="Helical" evidence="12">
    <location>
        <begin position="33"/>
        <end position="52"/>
    </location>
</feature>
<dbReference type="PANTHER" id="PTHR38674:SF1">
    <property type="entry name" value="ALKANE 1-MONOOXYGENASE 1"/>
    <property type="match status" value="1"/>
</dbReference>
<comment type="caution">
    <text evidence="14">The sequence shown here is derived from an EMBL/GenBank/DDBJ whole genome shotgun (WGS) entry which is preliminary data.</text>
</comment>
<feature type="domain" description="Fatty acid desaturase" evidence="13">
    <location>
        <begin position="68"/>
        <end position="286"/>
    </location>
</feature>
<reference evidence="14 15" key="1">
    <citation type="submission" date="2024-03" db="EMBL/GenBank/DDBJ databases">
        <title>Two novel species of the genus Flavobacterium exhibiting potentially degradation of complex polysaccharides.</title>
        <authorList>
            <person name="Lian X."/>
        </authorList>
    </citation>
    <scope>NUCLEOTIDE SEQUENCE [LARGE SCALE GENOMIC DNA]</scope>
    <source>
        <strain evidence="14 15">N6</strain>
    </source>
</reference>
<evidence type="ECO:0000256" key="11">
    <source>
        <dbReference type="ARBA" id="ARBA00023136"/>
    </source>
</evidence>
<comment type="subcellular location">
    <subcellularLocation>
        <location evidence="1">Cell inner membrane</location>
        <topology evidence="1">Multi-pass membrane protein</topology>
    </subcellularLocation>
</comment>
<evidence type="ECO:0000313" key="15">
    <source>
        <dbReference type="Proteomes" id="UP001468798"/>
    </source>
</evidence>
<evidence type="ECO:0000256" key="9">
    <source>
        <dbReference type="ARBA" id="ARBA00023004"/>
    </source>
</evidence>
<evidence type="ECO:0000256" key="12">
    <source>
        <dbReference type="SAM" id="Phobius"/>
    </source>
</evidence>
<keyword evidence="9" id="KW-0408">Iron</keyword>
<gene>
    <name evidence="14" type="ORF">WFZ86_09485</name>
</gene>
<evidence type="ECO:0000256" key="2">
    <source>
        <dbReference type="ARBA" id="ARBA00010823"/>
    </source>
</evidence>
<evidence type="ECO:0000256" key="10">
    <source>
        <dbReference type="ARBA" id="ARBA00023033"/>
    </source>
</evidence>
<evidence type="ECO:0000259" key="13">
    <source>
        <dbReference type="Pfam" id="PF00487"/>
    </source>
</evidence>
<evidence type="ECO:0000256" key="5">
    <source>
        <dbReference type="ARBA" id="ARBA00022692"/>
    </source>
</evidence>
<dbReference type="PANTHER" id="PTHR38674">
    <property type="entry name" value="ALKANE 1-MONOOXYGENASE 1"/>
    <property type="match status" value="1"/>
</dbReference>
<evidence type="ECO:0000256" key="7">
    <source>
        <dbReference type="ARBA" id="ARBA00022989"/>
    </source>
</evidence>
<feature type="transmembrane region" description="Helical" evidence="12">
    <location>
        <begin position="281"/>
        <end position="299"/>
    </location>
</feature>
<accession>A0ABU9NN15</accession>
<proteinExistence type="inferred from homology"/>
<organism evidence="14 15">
    <name type="scientific">Flavobacterium polysaccharolyticum</name>
    <dbReference type="NCBI Taxonomy" id="3133148"/>
    <lineage>
        <taxon>Bacteria</taxon>
        <taxon>Pseudomonadati</taxon>
        <taxon>Bacteroidota</taxon>
        <taxon>Flavobacteriia</taxon>
        <taxon>Flavobacteriales</taxon>
        <taxon>Flavobacteriaceae</taxon>
        <taxon>Flavobacterium</taxon>
    </lineage>
</organism>
<comment type="similarity">
    <text evidence="2">Belongs to the fatty acid desaturase type 1 family. AlkB subfamily.</text>
</comment>
<keyword evidence="7 12" id="KW-1133">Transmembrane helix</keyword>
<dbReference type="InterPro" id="IPR005804">
    <property type="entry name" value="FA_desaturase_dom"/>
</dbReference>
<sequence>MIIPLLELFTNENDYNLNKIEEEIAAKDSLYDWVLYGLVPIQYGILIFFLFEVSSDNYPIATKIGWTTAYGIACGVLGINAAHELGHRNSYKERTMSKILLLTSLYMHFYIEHNRGHHQNVATNEDPASSKYGETVYTFYIRSIYKGWLSAWRLESNRLKIVKKSFWSIQNQMLGFQIVQLLLLLMIFGIFGLSTMVYFLAGAFIGVLLLETVNYIEHYGLRRNKKGERYERTLPTHSWNSNHPIGRLLLLELSRHSDHHYIASRKYQLLRHHEESPQMPTGYPGMMLLSFVPPLWFYIMHDQLQKFTTYTK</sequence>
<keyword evidence="15" id="KW-1185">Reference proteome</keyword>
<evidence type="ECO:0000256" key="6">
    <source>
        <dbReference type="ARBA" id="ARBA00022723"/>
    </source>
</evidence>
<evidence type="ECO:0000256" key="8">
    <source>
        <dbReference type="ARBA" id="ARBA00023002"/>
    </source>
</evidence>
<feature type="transmembrane region" description="Helical" evidence="12">
    <location>
        <begin position="64"/>
        <end position="83"/>
    </location>
</feature>
<keyword evidence="11 12" id="KW-0472">Membrane</keyword>
<evidence type="ECO:0000256" key="1">
    <source>
        <dbReference type="ARBA" id="ARBA00004429"/>
    </source>
</evidence>
<keyword evidence="4" id="KW-0997">Cell inner membrane</keyword>
<name>A0ABU9NN15_9FLAO</name>
<keyword evidence="10" id="KW-0503">Monooxygenase</keyword>
<dbReference type="EMBL" id="JBCGDP010000008">
    <property type="protein sequence ID" value="MEM0576731.1"/>
    <property type="molecule type" value="Genomic_DNA"/>
</dbReference>